<reference evidence="1 2" key="1">
    <citation type="submission" date="2021-04" db="EMBL/GenBank/DDBJ databases">
        <authorList>
            <person name="De Guttry C."/>
            <person name="Zahm M."/>
            <person name="Klopp C."/>
            <person name="Cabau C."/>
            <person name="Louis A."/>
            <person name="Berthelot C."/>
            <person name="Parey E."/>
            <person name="Roest Crollius H."/>
            <person name="Montfort J."/>
            <person name="Robinson-Rechavi M."/>
            <person name="Bucao C."/>
            <person name="Bouchez O."/>
            <person name="Gislard M."/>
            <person name="Lluch J."/>
            <person name="Milhes M."/>
            <person name="Lampietro C."/>
            <person name="Lopez Roques C."/>
            <person name="Donnadieu C."/>
            <person name="Braasch I."/>
            <person name="Desvignes T."/>
            <person name="Postlethwait J."/>
            <person name="Bobe J."/>
            <person name="Wedekind C."/>
            <person name="Guiguen Y."/>
        </authorList>
    </citation>
    <scope>NUCLEOTIDE SEQUENCE [LARGE SCALE GENOMIC DNA]</scope>
    <source>
        <strain evidence="1">Cs_M1</strain>
        <tissue evidence="1">Blood</tissue>
    </source>
</reference>
<accession>A0AAN8QQL2</accession>
<comment type="caution">
    <text evidence="1">The sequence shown here is derived from an EMBL/GenBank/DDBJ whole genome shotgun (WGS) entry which is preliminary data.</text>
</comment>
<evidence type="ECO:0000313" key="1">
    <source>
        <dbReference type="EMBL" id="KAK6312680.1"/>
    </source>
</evidence>
<gene>
    <name evidence="1" type="ORF">J4Q44_G00160270</name>
</gene>
<proteinExistence type="predicted"/>
<organism evidence="1 2">
    <name type="scientific">Coregonus suidteri</name>
    <dbReference type="NCBI Taxonomy" id="861788"/>
    <lineage>
        <taxon>Eukaryota</taxon>
        <taxon>Metazoa</taxon>
        <taxon>Chordata</taxon>
        <taxon>Craniata</taxon>
        <taxon>Vertebrata</taxon>
        <taxon>Euteleostomi</taxon>
        <taxon>Actinopterygii</taxon>
        <taxon>Neopterygii</taxon>
        <taxon>Teleostei</taxon>
        <taxon>Protacanthopterygii</taxon>
        <taxon>Salmoniformes</taxon>
        <taxon>Salmonidae</taxon>
        <taxon>Coregoninae</taxon>
        <taxon>Coregonus</taxon>
    </lineage>
</organism>
<evidence type="ECO:0000313" key="2">
    <source>
        <dbReference type="Proteomes" id="UP001356427"/>
    </source>
</evidence>
<dbReference type="EMBL" id="JAGTTL010000014">
    <property type="protein sequence ID" value="KAK6312680.1"/>
    <property type="molecule type" value="Genomic_DNA"/>
</dbReference>
<dbReference type="Proteomes" id="UP001356427">
    <property type="component" value="Unassembled WGS sequence"/>
</dbReference>
<dbReference type="AlphaFoldDB" id="A0AAN8QQL2"/>
<keyword evidence="2" id="KW-1185">Reference proteome</keyword>
<sequence>MVQAGAVPVLALEKVMIQKCELQVCSVMSVGCSGQRGVESVCAGALYFFCRWYKGNRCPPQQKQQMYQEVQMA</sequence>
<name>A0AAN8QQL2_9TELE</name>
<protein>
    <submittedName>
        <fullName evidence="1">Uncharacterized protein</fullName>
    </submittedName>
</protein>